<dbReference type="HAMAP" id="MF_00127">
    <property type="entry name" value="His_tRNA_synth"/>
    <property type="match status" value="1"/>
</dbReference>
<dbReference type="GO" id="GO:0005524">
    <property type="term" value="F:ATP binding"/>
    <property type="evidence" value="ECO:0007669"/>
    <property type="project" value="UniProtKB-UniRule"/>
</dbReference>
<evidence type="ECO:0000256" key="3">
    <source>
        <dbReference type="ARBA" id="ARBA00023146"/>
    </source>
</evidence>
<dbReference type="GO" id="GO:0005737">
    <property type="term" value="C:cytoplasm"/>
    <property type="evidence" value="ECO:0007669"/>
    <property type="project" value="UniProtKB-SubCell"/>
</dbReference>
<dbReference type="InterPro" id="IPR006195">
    <property type="entry name" value="aa-tRNA-synth_II"/>
</dbReference>
<dbReference type="CDD" id="cd00773">
    <property type="entry name" value="HisRS-like_core"/>
    <property type="match status" value="1"/>
</dbReference>
<dbReference type="SUPFAM" id="SSF55681">
    <property type="entry name" value="Class II aaRS and biotin synthetases"/>
    <property type="match status" value="1"/>
</dbReference>
<dbReference type="Pfam" id="PF13393">
    <property type="entry name" value="tRNA-synt_His"/>
    <property type="match status" value="2"/>
</dbReference>
<name>A0A2H0AP28_9BACT</name>
<feature type="binding site" evidence="6">
    <location>
        <position position="272"/>
    </location>
    <ligand>
        <name>L-histidine</name>
        <dbReference type="ChEBI" id="CHEBI:57595"/>
    </ligand>
</feature>
<gene>
    <name evidence="5" type="primary">hisS</name>
    <name evidence="8" type="ORF">COX15_00810</name>
</gene>
<dbReference type="Gene3D" id="3.40.50.800">
    <property type="entry name" value="Anticodon-binding domain"/>
    <property type="match status" value="1"/>
</dbReference>
<dbReference type="PANTHER" id="PTHR43707">
    <property type="entry name" value="HISTIDYL-TRNA SYNTHETASE"/>
    <property type="match status" value="1"/>
</dbReference>
<dbReference type="Proteomes" id="UP000230007">
    <property type="component" value="Unassembled WGS sequence"/>
</dbReference>
<evidence type="ECO:0000256" key="6">
    <source>
        <dbReference type="PIRSR" id="PIRSR001549-1"/>
    </source>
</evidence>
<dbReference type="Pfam" id="PF03129">
    <property type="entry name" value="HGTP_anticodon"/>
    <property type="match status" value="1"/>
</dbReference>
<comment type="caution">
    <text evidence="8">The sequence shown here is derived from an EMBL/GenBank/DDBJ whole genome shotgun (WGS) entry which is preliminary data.</text>
</comment>
<keyword evidence="2 5" id="KW-0547">Nucleotide-binding</keyword>
<dbReference type="EC" id="6.1.1.21" evidence="5"/>
<reference evidence="8 9" key="1">
    <citation type="submission" date="2017-09" db="EMBL/GenBank/DDBJ databases">
        <title>Depth-based differentiation of microbial function through sediment-hosted aquifers and enrichment of novel symbionts in the deep terrestrial subsurface.</title>
        <authorList>
            <person name="Probst A.J."/>
            <person name="Ladd B."/>
            <person name="Jarett J.K."/>
            <person name="Geller-Mcgrath D.E."/>
            <person name="Sieber C.M."/>
            <person name="Emerson J.B."/>
            <person name="Anantharaman K."/>
            <person name="Thomas B.C."/>
            <person name="Malmstrom R."/>
            <person name="Stieglmeier M."/>
            <person name="Klingl A."/>
            <person name="Woyke T."/>
            <person name="Ryan C.M."/>
            <person name="Banfield J.F."/>
        </authorList>
    </citation>
    <scope>NUCLEOTIDE SEQUENCE [LARGE SCALE GENOMIC DNA]</scope>
    <source>
        <strain evidence="8">CG23_combo_of_CG06-09_8_20_14_all_42_19</strain>
    </source>
</reference>
<dbReference type="GO" id="GO:0004821">
    <property type="term" value="F:histidine-tRNA ligase activity"/>
    <property type="evidence" value="ECO:0007669"/>
    <property type="project" value="UniProtKB-UniRule"/>
</dbReference>
<feature type="binding site" evidence="6">
    <location>
        <begin position="97"/>
        <end position="99"/>
    </location>
    <ligand>
        <name>L-histidine</name>
        <dbReference type="ChEBI" id="CHEBI:57595"/>
    </ligand>
</feature>
<proteinExistence type="inferred from homology"/>
<comment type="subcellular location">
    <subcellularLocation>
        <location evidence="5">Cytoplasm</location>
    </subcellularLocation>
</comment>
<dbReference type="SUPFAM" id="SSF52954">
    <property type="entry name" value="Class II aaRS ABD-related"/>
    <property type="match status" value="1"/>
</dbReference>
<evidence type="ECO:0000256" key="2">
    <source>
        <dbReference type="ARBA" id="ARBA00022741"/>
    </source>
</evidence>
<dbReference type="GO" id="GO:0006427">
    <property type="term" value="P:histidyl-tRNA aminoacylation"/>
    <property type="evidence" value="ECO:0007669"/>
    <property type="project" value="UniProtKB-UniRule"/>
</dbReference>
<dbReference type="PANTHER" id="PTHR43707:SF1">
    <property type="entry name" value="HISTIDINE--TRNA LIGASE, MITOCHONDRIAL-RELATED"/>
    <property type="match status" value="1"/>
</dbReference>
<accession>A0A2H0AP28</accession>
<dbReference type="InterPro" id="IPR041715">
    <property type="entry name" value="HisRS-like_core"/>
</dbReference>
<dbReference type="InterPro" id="IPR015807">
    <property type="entry name" value="His-tRNA-ligase"/>
</dbReference>
<evidence type="ECO:0000313" key="9">
    <source>
        <dbReference type="Proteomes" id="UP000230007"/>
    </source>
</evidence>
<evidence type="ECO:0000313" key="8">
    <source>
        <dbReference type="EMBL" id="PIP46378.1"/>
    </source>
</evidence>
<keyword evidence="5" id="KW-0067">ATP-binding</keyword>
<evidence type="ECO:0000256" key="1">
    <source>
        <dbReference type="ARBA" id="ARBA00008226"/>
    </source>
</evidence>
<keyword evidence="5" id="KW-0963">Cytoplasm</keyword>
<dbReference type="PROSITE" id="PS50862">
    <property type="entry name" value="AA_TRNA_LIGASE_II"/>
    <property type="match status" value="1"/>
</dbReference>
<dbReference type="InterPro" id="IPR045864">
    <property type="entry name" value="aa-tRNA-synth_II/BPL/LPL"/>
</dbReference>
<keyword evidence="5 8" id="KW-0436">Ligase</keyword>
<organism evidence="8 9">
    <name type="scientific">Candidatus Colwellbacteria bacterium CG23_combo_of_CG06-09_8_20_14_all_42_19</name>
    <dbReference type="NCBI Taxonomy" id="1974541"/>
    <lineage>
        <taxon>Bacteria</taxon>
        <taxon>Candidatus Colwelliibacteriota</taxon>
    </lineage>
</organism>
<feature type="binding site" evidence="6">
    <location>
        <position position="142"/>
    </location>
    <ligand>
        <name>L-histidine</name>
        <dbReference type="ChEBI" id="CHEBI:57595"/>
    </ligand>
</feature>
<keyword evidence="5" id="KW-0648">Protein biosynthesis</keyword>
<dbReference type="InterPro" id="IPR036621">
    <property type="entry name" value="Anticodon-bd_dom_sf"/>
</dbReference>
<feature type="binding site" evidence="6">
    <location>
        <begin position="276"/>
        <end position="277"/>
    </location>
    <ligand>
        <name>L-histidine</name>
        <dbReference type="ChEBI" id="CHEBI:57595"/>
    </ligand>
</feature>
<dbReference type="EMBL" id="PCSK01000016">
    <property type="protein sequence ID" value="PIP46378.1"/>
    <property type="molecule type" value="Genomic_DNA"/>
</dbReference>
<protein>
    <recommendedName>
        <fullName evidence="5">Histidine--tRNA ligase</fullName>
        <ecNumber evidence="5">6.1.1.21</ecNumber>
    </recommendedName>
    <alternativeName>
        <fullName evidence="5">Histidyl-tRNA synthetase</fullName>
        <shortName evidence="5">HisRS</shortName>
    </alternativeName>
</protein>
<comment type="similarity">
    <text evidence="1 5">Belongs to the class-II aminoacyl-tRNA synthetase family.</text>
</comment>
<feature type="domain" description="Aminoacyl-transfer RNA synthetases class-II family profile" evidence="7">
    <location>
        <begin position="1"/>
        <end position="327"/>
    </location>
</feature>
<evidence type="ECO:0000259" key="7">
    <source>
        <dbReference type="PROSITE" id="PS50862"/>
    </source>
</evidence>
<dbReference type="InterPro" id="IPR004154">
    <property type="entry name" value="Anticodon-bd"/>
</dbReference>
<sequence>MSISHKKESLKKENKIELFQSPKGMHDILPSEWPIWEKINKAIKDITDFYNFSRIETPILENVDLFIRGVGEATDIVEKEMFVLRTKGGDKLALRPEITASVIRSYLQHGLHRLPQPLKLYYTGQVFRHEKPQAGRYRQFNQLGFEIVGGEGDPLYDAQSIIVTYRFLEEVKIKNLMVQINSIGCRVCRPNYRRRLVDYYKKQNICPDCVRRLEKNPMRLLDCKNELCALLKLGSPSILDSLCVTCKSHFKEVLEFLDEVGIPYSLNPHLVRGLDYYNRTVFEIFTEGNGLAIASGGRYDYLAEMLGGRATPATGVAAGLERITEIVRLEPSYQSHKTKLKIFLIHVGEVTKKKGLALIEEFRRENLAVVEALGKDSLSAQLERASSMKSPIALILGQKEAYEESIILRDMETGVQESVPLSKVVEEVRKRLK</sequence>
<keyword evidence="3 5" id="KW-0030">Aminoacyl-tRNA synthetase</keyword>
<evidence type="ECO:0000256" key="5">
    <source>
        <dbReference type="HAMAP-Rule" id="MF_00127"/>
    </source>
</evidence>
<dbReference type="PIRSF" id="PIRSF001549">
    <property type="entry name" value="His-tRNA_synth"/>
    <property type="match status" value="1"/>
</dbReference>
<evidence type="ECO:0000256" key="4">
    <source>
        <dbReference type="ARBA" id="ARBA00047639"/>
    </source>
</evidence>
<dbReference type="NCBIfam" id="TIGR00442">
    <property type="entry name" value="hisS"/>
    <property type="match status" value="1"/>
</dbReference>
<dbReference type="Gene3D" id="3.30.930.10">
    <property type="entry name" value="Bira Bifunctional Protein, Domain 2"/>
    <property type="match status" value="1"/>
</dbReference>
<comment type="subunit">
    <text evidence="5">Homodimer.</text>
</comment>
<dbReference type="AlphaFoldDB" id="A0A2H0AP28"/>
<feature type="binding site" evidence="6">
    <location>
        <position position="146"/>
    </location>
    <ligand>
        <name>L-histidine</name>
        <dbReference type="ChEBI" id="CHEBI:57595"/>
    </ligand>
</feature>
<dbReference type="InterPro" id="IPR004516">
    <property type="entry name" value="HisRS/HisZ"/>
</dbReference>
<comment type="catalytic activity">
    <reaction evidence="4 5">
        <text>tRNA(His) + L-histidine + ATP = L-histidyl-tRNA(His) + AMP + diphosphate + H(+)</text>
        <dbReference type="Rhea" id="RHEA:17313"/>
        <dbReference type="Rhea" id="RHEA-COMP:9665"/>
        <dbReference type="Rhea" id="RHEA-COMP:9689"/>
        <dbReference type="ChEBI" id="CHEBI:15378"/>
        <dbReference type="ChEBI" id="CHEBI:30616"/>
        <dbReference type="ChEBI" id="CHEBI:33019"/>
        <dbReference type="ChEBI" id="CHEBI:57595"/>
        <dbReference type="ChEBI" id="CHEBI:78442"/>
        <dbReference type="ChEBI" id="CHEBI:78527"/>
        <dbReference type="ChEBI" id="CHEBI:456215"/>
        <dbReference type="EC" id="6.1.1.21"/>
    </reaction>
</comment>
<feature type="binding site" evidence="6">
    <location>
        <position position="128"/>
    </location>
    <ligand>
        <name>L-histidine</name>
        <dbReference type="ChEBI" id="CHEBI:57595"/>
    </ligand>
</feature>